<dbReference type="GO" id="GO:0046872">
    <property type="term" value="F:metal ion binding"/>
    <property type="evidence" value="ECO:0007669"/>
    <property type="project" value="UniProtKB-KW"/>
</dbReference>
<evidence type="ECO:0000259" key="13">
    <source>
        <dbReference type="Pfam" id="PF00884"/>
    </source>
</evidence>
<evidence type="ECO:0000256" key="8">
    <source>
        <dbReference type="PIRNR" id="PIRNR005091"/>
    </source>
</evidence>
<feature type="transmembrane region" description="Helical" evidence="12">
    <location>
        <begin position="81"/>
        <end position="101"/>
    </location>
</feature>
<dbReference type="Gene3D" id="3.40.720.10">
    <property type="entry name" value="Alkaline Phosphatase, subunit A"/>
    <property type="match status" value="1"/>
</dbReference>
<dbReference type="InterPro" id="IPR000917">
    <property type="entry name" value="Sulfatase_N"/>
</dbReference>
<dbReference type="GO" id="GO:0016740">
    <property type="term" value="F:transferase activity"/>
    <property type="evidence" value="ECO:0007669"/>
    <property type="project" value="UniProtKB-KW"/>
</dbReference>
<feature type="active site" evidence="9">
    <location>
        <position position="328"/>
    </location>
</feature>
<dbReference type="RefSeq" id="WP_036667292.1">
    <property type="nucleotide sequence ID" value="NZ_KK082182.1"/>
</dbReference>
<dbReference type="InterPro" id="IPR050448">
    <property type="entry name" value="OpgB/LTA_synthase_biosynth"/>
</dbReference>
<comment type="subcellular location">
    <subcellularLocation>
        <location evidence="1">Cell membrane</location>
        <topology evidence="1">Multi-pass membrane protein</topology>
    </subcellularLocation>
</comment>
<comment type="similarity">
    <text evidence="3 8">Belongs to the LTA synthase family.</text>
</comment>
<proteinExistence type="inferred from homology"/>
<dbReference type="Pfam" id="PF00884">
    <property type="entry name" value="Sulfatase"/>
    <property type="match status" value="1"/>
</dbReference>
<evidence type="ECO:0000256" key="9">
    <source>
        <dbReference type="PIRSR" id="PIRSR005091-1"/>
    </source>
</evidence>
<dbReference type="InterPro" id="IPR017850">
    <property type="entry name" value="Alkaline_phosphatase_core_sf"/>
</dbReference>
<reference evidence="14 15" key="1">
    <citation type="submission" date="2014-02" db="EMBL/GenBank/DDBJ databases">
        <title>Genome sequence of Paenibacillus darwinianus reveals adaptive mechanisms for survival in Antarctic soils.</title>
        <authorList>
            <person name="Dsouza M."/>
            <person name="Taylor M.W."/>
            <person name="Turner S.J."/>
            <person name="Aislabie J."/>
        </authorList>
    </citation>
    <scope>NUCLEOTIDE SEQUENCE [LARGE SCALE GENOMIC DNA]</scope>
    <source>
        <strain evidence="14 15">CE1</strain>
    </source>
</reference>
<dbReference type="AlphaFoldDB" id="A0A9W5S2T7"/>
<feature type="transmembrane region" description="Helical" evidence="12">
    <location>
        <begin position="108"/>
        <end position="130"/>
    </location>
</feature>
<dbReference type="PANTHER" id="PTHR47371:SF3">
    <property type="entry name" value="PHOSPHOGLYCEROL TRANSFERASE I"/>
    <property type="match status" value="1"/>
</dbReference>
<dbReference type="GO" id="GO:0005886">
    <property type="term" value="C:plasma membrane"/>
    <property type="evidence" value="ECO:0007669"/>
    <property type="project" value="UniProtKB-SubCell"/>
</dbReference>
<feature type="binding site" evidence="11">
    <location>
        <position position="286"/>
    </location>
    <ligand>
        <name>Mn(2+)</name>
        <dbReference type="ChEBI" id="CHEBI:29035"/>
    </ligand>
</feature>
<evidence type="ECO:0000313" key="15">
    <source>
        <dbReference type="Proteomes" id="UP000053750"/>
    </source>
</evidence>
<dbReference type="OrthoDB" id="5901192at2"/>
<accession>A0A9W5S2T7</accession>
<evidence type="ECO:0000256" key="2">
    <source>
        <dbReference type="ARBA" id="ARBA00004936"/>
    </source>
</evidence>
<protein>
    <submittedName>
        <fullName evidence="14">Phosphoglycerol transferase</fullName>
    </submittedName>
</protein>
<dbReference type="InterPro" id="IPR012160">
    <property type="entry name" value="LtaS-like"/>
</dbReference>
<dbReference type="PIRSF" id="PIRSF005091">
    <property type="entry name" value="Mmb_sulf_HI1246"/>
    <property type="match status" value="1"/>
</dbReference>
<keyword evidence="6 12" id="KW-1133">Transmembrane helix</keyword>
<feature type="binding site" evidence="11">
    <location>
        <position position="328"/>
    </location>
    <ligand>
        <name>Mn(2+)</name>
        <dbReference type="ChEBI" id="CHEBI:29035"/>
    </ligand>
</feature>
<feature type="binding site" evidence="10">
    <location>
        <position position="441"/>
    </location>
    <ligand>
        <name>substrate</name>
    </ligand>
</feature>
<organism evidence="14 15">
    <name type="scientific">Paenibacillus darwinianus</name>
    <dbReference type="NCBI Taxonomy" id="1380763"/>
    <lineage>
        <taxon>Bacteria</taxon>
        <taxon>Bacillati</taxon>
        <taxon>Bacillota</taxon>
        <taxon>Bacilli</taxon>
        <taxon>Bacillales</taxon>
        <taxon>Paenibacillaceae</taxon>
        <taxon>Paenibacillus</taxon>
    </lineage>
</organism>
<feature type="transmembrane region" description="Helical" evidence="12">
    <location>
        <begin position="174"/>
        <end position="195"/>
    </location>
</feature>
<keyword evidence="4 8" id="KW-1003">Cell membrane</keyword>
<feature type="transmembrane region" description="Helical" evidence="12">
    <location>
        <begin position="136"/>
        <end position="154"/>
    </location>
</feature>
<evidence type="ECO:0000256" key="4">
    <source>
        <dbReference type="ARBA" id="ARBA00022475"/>
    </source>
</evidence>
<evidence type="ECO:0000313" key="14">
    <source>
        <dbReference type="EMBL" id="EXX90805.1"/>
    </source>
</evidence>
<dbReference type="SUPFAM" id="SSF53649">
    <property type="entry name" value="Alkaline phosphatase-like"/>
    <property type="match status" value="1"/>
</dbReference>
<comment type="pathway">
    <text evidence="2">Cell wall biogenesis; lipoteichoic acid biosynthesis.</text>
</comment>
<keyword evidence="14" id="KW-0808">Transferase</keyword>
<keyword evidence="5 12" id="KW-0812">Transmembrane</keyword>
<keyword evidence="15" id="KW-1185">Reference proteome</keyword>
<dbReference type="Gene3D" id="3.30.1120.170">
    <property type="match status" value="1"/>
</dbReference>
<dbReference type="CDD" id="cd16015">
    <property type="entry name" value="LTA_synthase"/>
    <property type="match status" value="1"/>
</dbReference>
<evidence type="ECO:0000256" key="7">
    <source>
        <dbReference type="ARBA" id="ARBA00023136"/>
    </source>
</evidence>
<feature type="transmembrane region" description="Helical" evidence="12">
    <location>
        <begin position="58"/>
        <end position="75"/>
    </location>
</feature>
<comment type="caution">
    <text evidence="14">The sequence shown here is derived from an EMBL/GenBank/DDBJ whole genome shotgun (WGS) entry which is preliminary data.</text>
</comment>
<name>A0A9W5S2T7_9BACL</name>
<feature type="binding site" evidence="11">
    <location>
        <position position="501"/>
    </location>
    <ligand>
        <name>Mn(2+)</name>
        <dbReference type="ChEBI" id="CHEBI:29035"/>
    </ligand>
</feature>
<dbReference type="Proteomes" id="UP000053750">
    <property type="component" value="Unassembled WGS sequence"/>
</dbReference>
<sequence length="657" mass="73134">MLSALRTAARRGVHGSFRMLERTRGADMVLFFVLMTHKLSHFNIMLDVRNMELTPDDVLIAVGTLALVSFWTVWLSYRWRLIVLAALNLILTAVLYSDLVYFRYFQDIISLPVLLQAGQVGSLGGSIASLLSWRDIAYFADWLLIIPLAVYALFSGRRPKELTFRAPKRVRMAVLRLSFSLIVFAAGLTLVFVPVNAANQTWAKGLFTNNWWNVSVYNVTGLYGFHGYDIYRSVKASTEEKALTVTQQQTVMDWFGTRGSLRASLAENDKPFGAYKGKNVVMVQAEAFQNFVIGRSIGGVEITPNLNRLMKESIYFNRFYHQTSQGRTSDADFAAQCSQQPLPSGSVFIRYADHTFDCLPGALKAEGYGTSVFHAYEGGFWNRHAMYTNMQYDVYYNKKHFQLDEPVGWSLGDKSFFRQSADRISGQKQPFYSFLITLSSHHPYKLPASMEKLDVGEFQGSMFGDYLQSVNYTDAALGEFIARLKAEGLWDETIFIFYGDHDNSIRDWEPFERFLGQKLNPIARQQILKQVPLIVRLPDGALGGTVRSDVGGQLDITPTILHLLGVDSSKLAMLGTPLVTDTPLPGKTVVFRNGSLTDGAVYYLPSAAADGGSGCFDAITGAVLDDKACAAGKEAAAEELEASSDLIEYDLLASGKE</sequence>
<evidence type="ECO:0000256" key="3">
    <source>
        <dbReference type="ARBA" id="ARBA00009983"/>
    </source>
</evidence>
<keyword evidence="10" id="KW-0479">Metal-binding</keyword>
<evidence type="ECO:0000256" key="11">
    <source>
        <dbReference type="PIRSR" id="PIRSR005091-3"/>
    </source>
</evidence>
<dbReference type="EMBL" id="JFHU01000051">
    <property type="protein sequence ID" value="EXX90805.1"/>
    <property type="molecule type" value="Genomic_DNA"/>
</dbReference>
<evidence type="ECO:0000256" key="6">
    <source>
        <dbReference type="ARBA" id="ARBA00022989"/>
    </source>
</evidence>
<evidence type="ECO:0000256" key="1">
    <source>
        <dbReference type="ARBA" id="ARBA00004651"/>
    </source>
</evidence>
<gene>
    <name evidence="14" type="ORF">BG53_12855</name>
</gene>
<feature type="domain" description="Sulfatase N-terminal" evidence="13">
    <location>
        <begin position="278"/>
        <end position="566"/>
    </location>
</feature>
<feature type="binding site" evidence="11">
    <location>
        <position position="500"/>
    </location>
    <ligand>
        <name>Mn(2+)</name>
        <dbReference type="ChEBI" id="CHEBI:29035"/>
    </ligand>
</feature>
<evidence type="ECO:0000256" key="10">
    <source>
        <dbReference type="PIRSR" id="PIRSR005091-2"/>
    </source>
</evidence>
<evidence type="ECO:0000256" key="12">
    <source>
        <dbReference type="SAM" id="Phobius"/>
    </source>
</evidence>
<keyword evidence="10" id="KW-0464">Manganese</keyword>
<dbReference type="PANTHER" id="PTHR47371">
    <property type="entry name" value="LIPOTEICHOIC ACID SYNTHASE"/>
    <property type="match status" value="1"/>
</dbReference>
<keyword evidence="7 8" id="KW-0472">Membrane</keyword>
<evidence type="ECO:0000256" key="5">
    <source>
        <dbReference type="ARBA" id="ARBA00022692"/>
    </source>
</evidence>